<dbReference type="Pfam" id="PF00370">
    <property type="entry name" value="FGGY_N"/>
    <property type="match status" value="1"/>
</dbReference>
<evidence type="ECO:0000256" key="1">
    <source>
        <dbReference type="ARBA" id="ARBA00009156"/>
    </source>
</evidence>
<dbReference type="AlphaFoldDB" id="A0A2V1IVM4"/>
<name>A0A2V1IVM4_9BACT</name>
<dbReference type="RefSeq" id="WP_107036117.1">
    <property type="nucleotide sequence ID" value="NZ_CAOLHR010000005.1"/>
</dbReference>
<dbReference type="InterPro" id="IPR018485">
    <property type="entry name" value="FGGY_C"/>
</dbReference>
<dbReference type="GO" id="GO:0004370">
    <property type="term" value="F:glycerol kinase activity"/>
    <property type="evidence" value="ECO:0007669"/>
    <property type="project" value="TreeGrafter"/>
</dbReference>
<dbReference type="GO" id="GO:0005829">
    <property type="term" value="C:cytosol"/>
    <property type="evidence" value="ECO:0007669"/>
    <property type="project" value="TreeGrafter"/>
</dbReference>
<sequence>MNPTYLAADFGGGSGRVIAGSLRTEGKGYCLELKEIHRFANRPVQMGDYFVWDFPSLYADMLEGFAKAARQGLDVVSVGIDTWGVDFGLIDSTGQLAGMPVCYRDTHTDGMPEIFAREESPQAHYAEAGIQVLPINTLYRLMAMKRADDPRLDIARRLLFTPDLLTYFLTGHEINEYTIASTSEMLDARTRSWNEPLLRRMGLRPEMMCPITMPGTVVGNITPRVAEATGLDSKVKVVAVGSHDTASAAFASPRNYTTDRAAFLSSGTWSLLGVELDEPVLTEEARRAGFSNEGGVGAKTLLLQNITGLWILQRLAAQWRERGEDPGWPALIDEAEAAADTAVIDVDDQRFSRPDAMEQTIAAYCRETSQPSPSTRGEYVRCVCRSLAERYRKAVEQVNTLLPRPLEALQIIGGGSNNRLLNAMTAEATGLKVFAGPAEATAIGNILLQAITARQINSKEQVTDIRQL</sequence>
<keyword evidence="4 10" id="KW-0418">Kinase</keyword>
<evidence type="ECO:0000256" key="2">
    <source>
        <dbReference type="ARBA" id="ARBA00022679"/>
    </source>
</evidence>
<feature type="domain" description="Carbohydrate kinase FGGY C-terminal" evidence="9">
    <location>
        <begin position="263"/>
        <end position="452"/>
    </location>
</feature>
<keyword evidence="7" id="KW-0684">Rhamnose metabolism</keyword>
<dbReference type="GeneID" id="93423116"/>
<reference evidence="11" key="1">
    <citation type="submission" date="2018-02" db="EMBL/GenBank/DDBJ databases">
        <authorList>
            <person name="Clavel T."/>
            <person name="Strowig T."/>
        </authorList>
    </citation>
    <scope>NUCLEOTIDE SEQUENCE [LARGE SCALE GENOMIC DNA]</scope>
    <source>
        <strain evidence="11">DSM 100764</strain>
    </source>
</reference>
<comment type="similarity">
    <text evidence="1">Belongs to the FGGY kinase family.</text>
</comment>
<evidence type="ECO:0000259" key="9">
    <source>
        <dbReference type="Pfam" id="PF02782"/>
    </source>
</evidence>
<keyword evidence="3" id="KW-0547">Nucleotide-binding</keyword>
<evidence type="ECO:0000259" key="8">
    <source>
        <dbReference type="Pfam" id="PF00370"/>
    </source>
</evidence>
<evidence type="ECO:0000313" key="11">
    <source>
        <dbReference type="Proteomes" id="UP000244925"/>
    </source>
</evidence>
<dbReference type="Proteomes" id="UP000244925">
    <property type="component" value="Unassembled WGS sequence"/>
</dbReference>
<accession>A0A2V1IVM4</accession>
<evidence type="ECO:0000256" key="5">
    <source>
        <dbReference type="ARBA" id="ARBA00022840"/>
    </source>
</evidence>
<dbReference type="PANTHER" id="PTHR10196:SF93">
    <property type="entry name" value="L-RHAMNULOKINASE"/>
    <property type="match status" value="1"/>
</dbReference>
<dbReference type="EMBL" id="PUBV01000013">
    <property type="protein sequence ID" value="PWB07384.1"/>
    <property type="molecule type" value="Genomic_DNA"/>
</dbReference>
<gene>
    <name evidence="10" type="ORF">C5O25_07490</name>
</gene>
<keyword evidence="11" id="KW-1185">Reference proteome</keyword>
<dbReference type="InterPro" id="IPR013449">
    <property type="entry name" value="Rhamnulokinase"/>
</dbReference>
<dbReference type="CDD" id="cd07771">
    <property type="entry name" value="ASKHA_NBD_FGGY_RhaB-like"/>
    <property type="match status" value="1"/>
</dbReference>
<dbReference type="InterPro" id="IPR043129">
    <property type="entry name" value="ATPase_NBD"/>
</dbReference>
<organism evidence="10 11">
    <name type="scientific">Paramuribaculum intestinale</name>
    <dbReference type="NCBI Taxonomy" id="2094151"/>
    <lineage>
        <taxon>Bacteria</taxon>
        <taxon>Pseudomonadati</taxon>
        <taxon>Bacteroidota</taxon>
        <taxon>Bacteroidia</taxon>
        <taxon>Bacteroidales</taxon>
        <taxon>Muribaculaceae</taxon>
        <taxon>Paramuribaculum</taxon>
    </lineage>
</organism>
<dbReference type="Pfam" id="PF02782">
    <property type="entry name" value="FGGY_C"/>
    <property type="match status" value="1"/>
</dbReference>
<evidence type="ECO:0000313" key="10">
    <source>
        <dbReference type="EMBL" id="PWB07384.1"/>
    </source>
</evidence>
<evidence type="ECO:0000256" key="6">
    <source>
        <dbReference type="ARBA" id="ARBA00023157"/>
    </source>
</evidence>
<dbReference type="GO" id="GO:0005524">
    <property type="term" value="F:ATP binding"/>
    <property type="evidence" value="ECO:0007669"/>
    <property type="project" value="UniProtKB-KW"/>
</dbReference>
<comment type="caution">
    <text evidence="10">The sequence shown here is derived from an EMBL/GenBank/DDBJ whole genome shotgun (WGS) entry which is preliminary data.</text>
</comment>
<protein>
    <submittedName>
        <fullName evidence="10">Rhamnulokinase</fullName>
    </submittedName>
</protein>
<evidence type="ECO:0000256" key="4">
    <source>
        <dbReference type="ARBA" id="ARBA00022777"/>
    </source>
</evidence>
<dbReference type="PANTHER" id="PTHR10196">
    <property type="entry name" value="SUGAR KINASE"/>
    <property type="match status" value="1"/>
</dbReference>
<evidence type="ECO:0000256" key="3">
    <source>
        <dbReference type="ARBA" id="ARBA00022741"/>
    </source>
</evidence>
<dbReference type="GO" id="GO:0006071">
    <property type="term" value="P:glycerol metabolic process"/>
    <property type="evidence" value="ECO:0007669"/>
    <property type="project" value="TreeGrafter"/>
</dbReference>
<dbReference type="SUPFAM" id="SSF53067">
    <property type="entry name" value="Actin-like ATPase domain"/>
    <property type="match status" value="2"/>
</dbReference>
<keyword evidence="6" id="KW-1015">Disulfide bond</keyword>
<feature type="domain" description="Carbohydrate kinase FGGY N-terminal" evidence="8">
    <location>
        <begin position="5"/>
        <end position="250"/>
    </location>
</feature>
<evidence type="ECO:0000256" key="7">
    <source>
        <dbReference type="ARBA" id="ARBA00023308"/>
    </source>
</evidence>
<dbReference type="GO" id="GO:0019301">
    <property type="term" value="P:rhamnose catabolic process"/>
    <property type="evidence" value="ECO:0007669"/>
    <property type="project" value="InterPro"/>
</dbReference>
<dbReference type="InterPro" id="IPR018484">
    <property type="entry name" value="FGGY_N"/>
</dbReference>
<keyword evidence="2" id="KW-0808">Transferase</keyword>
<dbReference type="GO" id="GO:0008993">
    <property type="term" value="F:rhamnulokinase activity"/>
    <property type="evidence" value="ECO:0007669"/>
    <property type="project" value="InterPro"/>
</dbReference>
<proteinExistence type="inferred from homology"/>
<dbReference type="Gene3D" id="3.30.420.40">
    <property type="match status" value="2"/>
</dbReference>
<keyword evidence="5" id="KW-0067">ATP-binding</keyword>